<name>A0A3N0ETY8_SINP1</name>
<proteinExistence type="predicted"/>
<evidence type="ECO:0000313" key="3">
    <source>
        <dbReference type="Proteomes" id="UP000267469"/>
    </source>
</evidence>
<feature type="domain" description="DUF306" evidence="1">
    <location>
        <begin position="45"/>
        <end position="153"/>
    </location>
</feature>
<dbReference type="InterPro" id="IPR053147">
    <property type="entry name" value="Hsp_HslJ-like"/>
</dbReference>
<protein>
    <submittedName>
        <fullName evidence="2">META domain-containing protein</fullName>
    </submittedName>
</protein>
<dbReference type="AlphaFoldDB" id="A0A3N0ETY8"/>
<accession>A0A3N0ETY8</accession>
<dbReference type="Proteomes" id="UP000267469">
    <property type="component" value="Unassembled WGS sequence"/>
</dbReference>
<keyword evidence="3" id="KW-1185">Reference proteome</keyword>
<dbReference type="Gene3D" id="2.40.128.270">
    <property type="match status" value="1"/>
</dbReference>
<dbReference type="PANTHER" id="PTHR35535">
    <property type="entry name" value="HEAT SHOCK PROTEIN HSLJ"/>
    <property type="match status" value="1"/>
</dbReference>
<sequence length="160" mass="17451">MFFITFKETINSAVMKNITRTLAVMLFVSAIAVSCNSTKTDPLTALSSGRWMLDSLEGEKADSTNFGKGMPYLEFNKEEMRVSGFAGCNRLMGGFTVAKENGISLDKLASTKMACMGVDRESEFLAALDKADHYKVKGESLQLLSGKTELMTFTAAKGEK</sequence>
<reference evidence="2 3" key="1">
    <citation type="submission" date="2018-10" db="EMBL/GenBank/DDBJ databases">
        <title>Sinomicrobium pectinilyticum sp. nov., a pectinase-producing bacterium isolated from alkaline and saline soil, and emended description of the genus Sinomicrobium.</title>
        <authorList>
            <person name="Cheng B."/>
            <person name="Li C."/>
            <person name="Lai Q."/>
            <person name="Du M."/>
            <person name="Shao Z."/>
            <person name="Xu P."/>
            <person name="Yang C."/>
        </authorList>
    </citation>
    <scope>NUCLEOTIDE SEQUENCE [LARGE SCALE GENOMIC DNA]</scope>
    <source>
        <strain evidence="2 3">5DNS001</strain>
    </source>
</reference>
<dbReference type="PANTHER" id="PTHR35535:SF1">
    <property type="entry name" value="HEAT SHOCK PROTEIN HSLJ"/>
    <property type="match status" value="1"/>
</dbReference>
<dbReference type="InterPro" id="IPR038670">
    <property type="entry name" value="HslJ-like_sf"/>
</dbReference>
<dbReference type="EMBL" id="RJTM01000027">
    <property type="protein sequence ID" value="RNL91336.1"/>
    <property type="molecule type" value="Genomic_DNA"/>
</dbReference>
<organism evidence="2 3">
    <name type="scientific">Sinomicrobium pectinilyticum</name>
    <dbReference type="NCBI Taxonomy" id="1084421"/>
    <lineage>
        <taxon>Bacteria</taxon>
        <taxon>Pseudomonadati</taxon>
        <taxon>Bacteroidota</taxon>
        <taxon>Flavobacteriia</taxon>
        <taxon>Flavobacteriales</taxon>
        <taxon>Flavobacteriaceae</taxon>
        <taxon>Sinomicrobium</taxon>
    </lineage>
</organism>
<evidence type="ECO:0000259" key="1">
    <source>
        <dbReference type="Pfam" id="PF03724"/>
    </source>
</evidence>
<gene>
    <name evidence="2" type="ORF">ED312_04780</name>
</gene>
<dbReference type="PROSITE" id="PS51257">
    <property type="entry name" value="PROKAR_LIPOPROTEIN"/>
    <property type="match status" value="1"/>
</dbReference>
<dbReference type="InterPro" id="IPR005184">
    <property type="entry name" value="DUF306_Meta_HslJ"/>
</dbReference>
<comment type="caution">
    <text evidence="2">The sequence shown here is derived from an EMBL/GenBank/DDBJ whole genome shotgun (WGS) entry which is preliminary data.</text>
</comment>
<evidence type="ECO:0000313" key="2">
    <source>
        <dbReference type="EMBL" id="RNL91336.1"/>
    </source>
</evidence>
<dbReference type="Pfam" id="PF03724">
    <property type="entry name" value="META"/>
    <property type="match status" value="1"/>
</dbReference>